<feature type="transmembrane region" description="Helical" evidence="5">
    <location>
        <begin position="133"/>
        <end position="156"/>
    </location>
</feature>
<feature type="transmembrane region" description="Helical" evidence="5">
    <location>
        <begin position="12"/>
        <end position="33"/>
    </location>
</feature>
<evidence type="ECO:0000313" key="7">
    <source>
        <dbReference type="EMBL" id="MDX8530490.1"/>
    </source>
</evidence>
<comment type="subcellular location">
    <subcellularLocation>
        <location evidence="1">Membrane</location>
        <topology evidence="1">Multi-pass membrane protein</topology>
    </subcellularLocation>
</comment>
<protein>
    <submittedName>
        <fullName evidence="7">MFS transporter</fullName>
    </submittedName>
</protein>
<name>A0ABU4ZYI1_9HYPH</name>
<feature type="transmembrane region" description="Helical" evidence="5">
    <location>
        <begin position="45"/>
        <end position="64"/>
    </location>
</feature>
<feature type="transmembrane region" description="Helical" evidence="5">
    <location>
        <begin position="213"/>
        <end position="233"/>
    </location>
</feature>
<dbReference type="PROSITE" id="PS50850">
    <property type="entry name" value="MFS"/>
    <property type="match status" value="1"/>
</dbReference>
<dbReference type="InterPro" id="IPR005829">
    <property type="entry name" value="Sugar_transporter_CS"/>
</dbReference>
<organism evidence="7 8">
    <name type="scientific">Mesorhizobium vachelliae</name>
    <dbReference type="NCBI Taxonomy" id="3072309"/>
    <lineage>
        <taxon>Bacteria</taxon>
        <taxon>Pseudomonadati</taxon>
        <taxon>Pseudomonadota</taxon>
        <taxon>Alphaproteobacteria</taxon>
        <taxon>Hyphomicrobiales</taxon>
        <taxon>Phyllobacteriaceae</taxon>
        <taxon>Mesorhizobium</taxon>
    </lineage>
</organism>
<dbReference type="InterPro" id="IPR020846">
    <property type="entry name" value="MFS_dom"/>
</dbReference>
<feature type="transmembrane region" description="Helical" evidence="5">
    <location>
        <begin position="253"/>
        <end position="274"/>
    </location>
</feature>
<dbReference type="PROSITE" id="PS00217">
    <property type="entry name" value="SUGAR_TRANSPORT_2"/>
    <property type="match status" value="1"/>
</dbReference>
<feature type="transmembrane region" description="Helical" evidence="5">
    <location>
        <begin position="305"/>
        <end position="327"/>
    </location>
</feature>
<accession>A0ABU4ZYI1</accession>
<evidence type="ECO:0000256" key="3">
    <source>
        <dbReference type="ARBA" id="ARBA00022989"/>
    </source>
</evidence>
<feature type="domain" description="Major facilitator superfamily (MFS) profile" evidence="6">
    <location>
        <begin position="10"/>
        <end position="397"/>
    </location>
</feature>
<evidence type="ECO:0000259" key="6">
    <source>
        <dbReference type="PROSITE" id="PS50850"/>
    </source>
</evidence>
<dbReference type="InterPro" id="IPR005828">
    <property type="entry name" value="MFS_sugar_transport-like"/>
</dbReference>
<keyword evidence="2 5" id="KW-0812">Transmembrane</keyword>
<feature type="transmembrane region" description="Helical" evidence="5">
    <location>
        <begin position="76"/>
        <end position="93"/>
    </location>
</feature>
<sequence length="424" mass="45350">MNLTTEQKKTVIASFLGWTLDAFDFFLLTFLLTDIAAEFQTDVPAVSKALFLTLATRFIGAFFFGMLADKYGRKPMLMLNIVSYSVIGALAAFSPNLGVFLALRALFGVAMGGEWGLGSSLAMESIPPSARGIVSGILQCGYPAGYLLAAVVYGLLYGQKIGEFTFGWRAMFLLSFVPALIVLFIRSHVPESPAFVAGRAQARPGLLETLQKHWGIALYAVVLMMFFNFFSHGTQDLYPTFLKKQHGFDPHTVSWITIVANVGAIVGGLAFGALSEKIGRINAITLACVIALPAIPLWAYTTTPFMLAIGAFVMQVAVQGAWGVIPVHLNELSPGSVRATLPGFIYQAGNLAASYGGPYQAGIAEAPGGSYGYALALFAGVVAVCIIVVIRFSPERRGQVMTVLDHEVGAIPGEYERSGSATSR</sequence>
<feature type="transmembrane region" description="Helical" evidence="5">
    <location>
        <begin position="371"/>
        <end position="392"/>
    </location>
</feature>
<dbReference type="InterPro" id="IPR036259">
    <property type="entry name" value="MFS_trans_sf"/>
</dbReference>
<dbReference type="PANTHER" id="PTHR23508">
    <property type="entry name" value="CARBOXYLIC ACID TRANSPORTER PROTEIN HOMOLOG"/>
    <property type="match status" value="1"/>
</dbReference>
<dbReference type="Gene3D" id="1.20.1250.20">
    <property type="entry name" value="MFS general substrate transporter like domains"/>
    <property type="match status" value="2"/>
</dbReference>
<keyword evidence="8" id="KW-1185">Reference proteome</keyword>
<dbReference type="CDD" id="cd17316">
    <property type="entry name" value="MFS_SV2_like"/>
    <property type="match status" value="1"/>
</dbReference>
<dbReference type="InterPro" id="IPR011701">
    <property type="entry name" value="MFS"/>
</dbReference>
<keyword evidence="4 5" id="KW-0472">Membrane</keyword>
<evidence type="ECO:0000256" key="4">
    <source>
        <dbReference type="ARBA" id="ARBA00023136"/>
    </source>
</evidence>
<evidence type="ECO:0000256" key="1">
    <source>
        <dbReference type="ARBA" id="ARBA00004141"/>
    </source>
</evidence>
<feature type="transmembrane region" description="Helical" evidence="5">
    <location>
        <begin position="168"/>
        <end position="185"/>
    </location>
</feature>
<comment type="caution">
    <text evidence="7">The sequence shown here is derived from an EMBL/GenBank/DDBJ whole genome shotgun (WGS) entry which is preliminary data.</text>
</comment>
<dbReference type="PANTHER" id="PTHR23508:SF10">
    <property type="entry name" value="CARBOXYLIC ACID TRANSPORTER PROTEIN HOMOLOG"/>
    <property type="match status" value="1"/>
</dbReference>
<feature type="transmembrane region" description="Helical" evidence="5">
    <location>
        <begin position="281"/>
        <end position="299"/>
    </location>
</feature>
<dbReference type="RefSeq" id="WP_320245834.1">
    <property type="nucleotide sequence ID" value="NZ_JAVIIQ010000002.1"/>
</dbReference>
<dbReference type="Pfam" id="PF07690">
    <property type="entry name" value="MFS_1"/>
    <property type="match status" value="1"/>
</dbReference>
<keyword evidence="3 5" id="KW-1133">Transmembrane helix</keyword>
<evidence type="ECO:0000256" key="2">
    <source>
        <dbReference type="ARBA" id="ARBA00022692"/>
    </source>
</evidence>
<evidence type="ECO:0000313" key="8">
    <source>
        <dbReference type="Proteomes" id="UP001285154"/>
    </source>
</evidence>
<proteinExistence type="predicted"/>
<evidence type="ECO:0000256" key="5">
    <source>
        <dbReference type="SAM" id="Phobius"/>
    </source>
</evidence>
<gene>
    <name evidence="7" type="ORF">RFM42_05850</name>
</gene>
<reference evidence="7 8" key="1">
    <citation type="submission" date="2023-08" db="EMBL/GenBank/DDBJ databases">
        <title>Implementing the SeqCode for naming new Mesorhizobium species isolated from Vachellia karroo root nodules.</title>
        <authorList>
            <person name="Van Lill M."/>
        </authorList>
    </citation>
    <scope>NUCLEOTIDE SEQUENCE [LARGE SCALE GENOMIC DNA]</scope>
    <source>
        <strain evidence="7 8">VK25D</strain>
    </source>
</reference>
<dbReference type="SUPFAM" id="SSF103473">
    <property type="entry name" value="MFS general substrate transporter"/>
    <property type="match status" value="1"/>
</dbReference>
<dbReference type="Proteomes" id="UP001285154">
    <property type="component" value="Unassembled WGS sequence"/>
</dbReference>
<dbReference type="Pfam" id="PF00083">
    <property type="entry name" value="Sugar_tr"/>
    <property type="match status" value="1"/>
</dbReference>
<dbReference type="EMBL" id="JAVIIQ010000002">
    <property type="protein sequence ID" value="MDX8530490.1"/>
    <property type="molecule type" value="Genomic_DNA"/>
</dbReference>